<dbReference type="InterPro" id="IPR046450">
    <property type="entry name" value="PA_dom_sf"/>
</dbReference>
<keyword evidence="1" id="KW-0812">Transmembrane</keyword>
<dbReference type="Gene3D" id="3.50.30.30">
    <property type="match status" value="1"/>
</dbReference>
<dbReference type="Pfam" id="PF04389">
    <property type="entry name" value="Peptidase_M28"/>
    <property type="match status" value="1"/>
</dbReference>
<evidence type="ECO:0000256" key="1">
    <source>
        <dbReference type="ARBA" id="ARBA00022692"/>
    </source>
</evidence>
<evidence type="ECO:0000256" key="2">
    <source>
        <dbReference type="ARBA" id="ARBA00022968"/>
    </source>
</evidence>
<organism evidence="11 12">
    <name type="scientific">Artemisia annua</name>
    <name type="common">Sweet wormwood</name>
    <dbReference type="NCBI Taxonomy" id="35608"/>
    <lineage>
        <taxon>Eukaryota</taxon>
        <taxon>Viridiplantae</taxon>
        <taxon>Streptophyta</taxon>
        <taxon>Embryophyta</taxon>
        <taxon>Tracheophyta</taxon>
        <taxon>Spermatophyta</taxon>
        <taxon>Magnoliopsida</taxon>
        <taxon>eudicotyledons</taxon>
        <taxon>Gunneridae</taxon>
        <taxon>Pentapetalae</taxon>
        <taxon>asterids</taxon>
        <taxon>campanulids</taxon>
        <taxon>Asterales</taxon>
        <taxon>Asteraceae</taxon>
        <taxon>Asteroideae</taxon>
        <taxon>Anthemideae</taxon>
        <taxon>Artemisiinae</taxon>
        <taxon>Artemisia</taxon>
    </lineage>
</organism>
<keyword evidence="2" id="KW-0735">Signal-anchor</keyword>
<dbReference type="Pfam" id="PF02225">
    <property type="entry name" value="PA"/>
    <property type="match status" value="1"/>
</dbReference>
<keyword evidence="4" id="KW-0472">Membrane</keyword>
<comment type="catalytic activity">
    <reaction evidence="6">
        <text>Release of an unsubstituted, C-terminal glutamyl residue, typically from Ac-Asp-Glu or folylpoly-gamma-glutamates.</text>
        <dbReference type="EC" id="3.4.17.21"/>
    </reaction>
</comment>
<accession>A0A2U1PE30</accession>
<dbReference type="PANTHER" id="PTHR10404:SF46">
    <property type="entry name" value="VACUOLAR PROTEIN SORTING-ASSOCIATED PROTEIN 70"/>
    <property type="match status" value="1"/>
</dbReference>
<dbReference type="InterPro" id="IPR007484">
    <property type="entry name" value="Peptidase_M28"/>
</dbReference>
<evidence type="ECO:0000256" key="5">
    <source>
        <dbReference type="ARBA" id="ARBA00023180"/>
    </source>
</evidence>
<dbReference type="CDD" id="cd08022">
    <property type="entry name" value="M28_PSMA_like"/>
    <property type="match status" value="1"/>
</dbReference>
<dbReference type="STRING" id="35608.A0A2U1PE30"/>
<gene>
    <name evidence="11" type="ORF">CTI12_AA166440</name>
</gene>
<feature type="domain" description="PA" evidence="9">
    <location>
        <begin position="143"/>
        <end position="229"/>
    </location>
</feature>
<dbReference type="EMBL" id="PKPP01001278">
    <property type="protein sequence ID" value="PWA84024.1"/>
    <property type="molecule type" value="Genomic_DNA"/>
</dbReference>
<feature type="domain" description="Peptidase M28" evidence="10">
    <location>
        <begin position="327"/>
        <end position="539"/>
    </location>
</feature>
<evidence type="ECO:0000256" key="8">
    <source>
        <dbReference type="ARBA" id="ARBA00066561"/>
    </source>
</evidence>
<evidence type="ECO:0000256" key="3">
    <source>
        <dbReference type="ARBA" id="ARBA00022989"/>
    </source>
</evidence>
<evidence type="ECO:0000256" key="4">
    <source>
        <dbReference type="ARBA" id="ARBA00023136"/>
    </source>
</evidence>
<evidence type="ECO:0000256" key="7">
    <source>
        <dbReference type="ARBA" id="ARBA00060399"/>
    </source>
</evidence>
<evidence type="ECO:0000256" key="6">
    <source>
        <dbReference type="ARBA" id="ARBA00052003"/>
    </source>
</evidence>
<dbReference type="GO" id="GO:0012505">
    <property type="term" value="C:endomembrane system"/>
    <property type="evidence" value="ECO:0007669"/>
    <property type="project" value="UniProtKB-SubCell"/>
</dbReference>
<reference evidence="11 12" key="1">
    <citation type="journal article" date="2018" name="Mol. Plant">
        <title>The genome of Artemisia annua provides insight into the evolution of Asteraceae family and artemisinin biosynthesis.</title>
        <authorList>
            <person name="Shen Q."/>
            <person name="Zhang L."/>
            <person name="Liao Z."/>
            <person name="Wang S."/>
            <person name="Yan T."/>
            <person name="Shi P."/>
            <person name="Liu M."/>
            <person name="Fu X."/>
            <person name="Pan Q."/>
            <person name="Wang Y."/>
            <person name="Lv Z."/>
            <person name="Lu X."/>
            <person name="Zhang F."/>
            <person name="Jiang W."/>
            <person name="Ma Y."/>
            <person name="Chen M."/>
            <person name="Hao X."/>
            <person name="Li L."/>
            <person name="Tang Y."/>
            <person name="Lv G."/>
            <person name="Zhou Y."/>
            <person name="Sun X."/>
            <person name="Brodelius P.E."/>
            <person name="Rose J.K.C."/>
            <person name="Tang K."/>
        </authorList>
    </citation>
    <scope>NUCLEOTIDE SEQUENCE [LARGE SCALE GENOMIC DNA]</scope>
    <source>
        <strain evidence="12">cv. Huhao1</strain>
        <tissue evidence="11">Leaf</tissue>
    </source>
</reference>
<evidence type="ECO:0000313" key="11">
    <source>
        <dbReference type="EMBL" id="PWA84024.1"/>
    </source>
</evidence>
<dbReference type="AlphaFoldDB" id="A0A2U1PE30"/>
<proteinExistence type="predicted"/>
<dbReference type="SUPFAM" id="SSF53187">
    <property type="entry name" value="Zn-dependent exopeptidases"/>
    <property type="match status" value="1"/>
</dbReference>
<dbReference type="InterPro" id="IPR003137">
    <property type="entry name" value="PA_domain"/>
</dbReference>
<dbReference type="CDD" id="cd02121">
    <property type="entry name" value="PA_GCPII_like"/>
    <property type="match status" value="1"/>
</dbReference>
<keyword evidence="12" id="KW-1185">Reference proteome</keyword>
<dbReference type="Proteomes" id="UP000245207">
    <property type="component" value="Unassembled WGS sequence"/>
</dbReference>
<dbReference type="Gene3D" id="3.40.630.10">
    <property type="entry name" value="Zn peptidases"/>
    <property type="match status" value="1"/>
</dbReference>
<dbReference type="InterPro" id="IPR039373">
    <property type="entry name" value="Peptidase_M28B"/>
</dbReference>
<name>A0A2U1PE30_ARTAN</name>
<dbReference type="FunFam" id="3.50.30.30:FF:000008">
    <property type="entry name" value="Glutamate carboxypeptidase 2"/>
    <property type="match status" value="1"/>
</dbReference>
<dbReference type="FunFam" id="3.40.630.10:FF:000164">
    <property type="entry name" value="Os01g0740650 protein"/>
    <property type="match status" value="1"/>
</dbReference>
<comment type="caution">
    <text evidence="11">The sequence shown here is derived from an EMBL/GenBank/DDBJ whole genome shotgun (WGS) entry which is preliminary data.</text>
</comment>
<dbReference type="EC" id="3.4.17.21" evidence="8"/>
<dbReference type="OrthoDB" id="5841748at2759"/>
<protein>
    <recommendedName>
        <fullName evidence="8">glutamate carboxypeptidase II</fullName>
        <ecNumber evidence="8">3.4.17.21</ecNumber>
    </recommendedName>
</protein>
<evidence type="ECO:0000259" key="9">
    <source>
        <dbReference type="Pfam" id="PF02225"/>
    </source>
</evidence>
<keyword evidence="5" id="KW-0325">Glycoprotein</keyword>
<sequence>MISKIITTIIALTSTISFFFISSPTKSYYHKLYLSPSLSDNVSISHHLYTLTRRPHLAGSEANAEAASYVLSTLSVNNIKSHLAEYAVLLTYPESRSLTLIRPSPEPPTTFSLKQEVYEGDPYVDVADQVEPSFHAYAKAGTVKGPVAYVNYGRVEDFTTLEEMGINVSGAIVLARYGEVFRGDIIENAYDAGAIGVLIYSDRKDYGGAGGDTKWFPDDKWLPPSGVQVGTVFNGAGDPSTPGWPSNIEGCERLSEDEVEKGGHVPLIPSLPISGADGEEIIKSIGGVVANDSWQGDKDAPVYRLGPGPGIIDLTYKAKQVISTIQNVIGIIEGAEEPDRYVILGNHRDAWTFGAVDPNSGTAALLEVAERLEKLRKQGWKPRRSIIFCSWDAEEYGLVSITFAQNMHFMRNSENLPKYYTVFQVGSTEWVEENREMLSSKVVAYLNVDIAVSGAGFQADATPQLDQLIIEATKQVQDPDNSSQTVYDSWVQTTNYPEIGRLGDGRSDYAAFVQHIGVPATDISFGNGYPVYHSMYDDFVWMRNFGDPMFRRHAAAASIWGLVALQLADEEILPFNYELYVYEIQKGAEELDTELSDKSISLIPLFKSIDRMKKATLQINNEIKVAVSTDNLL</sequence>
<dbReference type="PANTHER" id="PTHR10404">
    <property type="entry name" value="N-ACETYLATED-ALPHA-LINKED ACIDIC DIPEPTIDASE"/>
    <property type="match status" value="1"/>
</dbReference>
<comment type="subcellular location">
    <subcellularLocation>
        <location evidence="7">Endomembrane system</location>
        <topology evidence="7">Single-pass type II membrane protein</topology>
    </subcellularLocation>
</comment>
<evidence type="ECO:0000313" key="12">
    <source>
        <dbReference type="Proteomes" id="UP000245207"/>
    </source>
</evidence>
<evidence type="ECO:0000259" key="10">
    <source>
        <dbReference type="Pfam" id="PF04389"/>
    </source>
</evidence>
<dbReference type="GO" id="GO:0004181">
    <property type="term" value="F:metallocarboxypeptidase activity"/>
    <property type="evidence" value="ECO:0007669"/>
    <property type="project" value="UniProtKB-EC"/>
</dbReference>
<dbReference type="SUPFAM" id="SSF52025">
    <property type="entry name" value="PA domain"/>
    <property type="match status" value="1"/>
</dbReference>
<keyword evidence="3" id="KW-1133">Transmembrane helix</keyword>